<organism evidence="12 13">
    <name type="scientific">Sulfurifustis variabilis</name>
    <dbReference type="NCBI Taxonomy" id="1675686"/>
    <lineage>
        <taxon>Bacteria</taxon>
        <taxon>Pseudomonadati</taxon>
        <taxon>Pseudomonadota</taxon>
        <taxon>Gammaproteobacteria</taxon>
        <taxon>Acidiferrobacterales</taxon>
        <taxon>Acidiferrobacteraceae</taxon>
        <taxon>Sulfurifustis</taxon>
    </lineage>
</organism>
<evidence type="ECO:0000256" key="5">
    <source>
        <dbReference type="ARBA" id="ARBA00022914"/>
    </source>
</evidence>
<dbReference type="Pfam" id="PF09278">
    <property type="entry name" value="MerR-DNA-bind"/>
    <property type="match status" value="1"/>
</dbReference>
<evidence type="ECO:0000256" key="9">
    <source>
        <dbReference type="ARBA" id="ARBA00023163"/>
    </source>
</evidence>
<keyword evidence="7" id="KW-0238">DNA-binding</keyword>
<keyword evidence="6" id="KW-0805">Transcription regulation</keyword>
<evidence type="ECO:0000313" key="13">
    <source>
        <dbReference type="Proteomes" id="UP000218899"/>
    </source>
</evidence>
<dbReference type="InterPro" id="IPR015358">
    <property type="entry name" value="Tscrpt_reg_MerR_DNA-bd"/>
</dbReference>
<dbReference type="EMBL" id="AP014936">
    <property type="protein sequence ID" value="BAU49699.1"/>
    <property type="molecule type" value="Genomic_DNA"/>
</dbReference>
<dbReference type="GO" id="GO:0046689">
    <property type="term" value="P:response to mercury ion"/>
    <property type="evidence" value="ECO:0007669"/>
    <property type="project" value="UniProtKB-KW"/>
</dbReference>
<dbReference type="InterPro" id="IPR009061">
    <property type="entry name" value="DNA-bd_dom_put_sf"/>
</dbReference>
<keyword evidence="4" id="KW-0479">Metal-binding</keyword>
<evidence type="ECO:0000256" key="8">
    <source>
        <dbReference type="ARBA" id="ARBA00023159"/>
    </source>
</evidence>
<evidence type="ECO:0000256" key="2">
    <source>
        <dbReference type="ARBA" id="ARBA00022466"/>
    </source>
</evidence>
<dbReference type="Gene3D" id="1.10.1660.10">
    <property type="match status" value="1"/>
</dbReference>
<gene>
    <name evidence="12" type="ORF">SVA_3151</name>
</gene>
<keyword evidence="9" id="KW-0804">Transcription</keyword>
<dbReference type="Pfam" id="PF00376">
    <property type="entry name" value="MerR"/>
    <property type="match status" value="1"/>
</dbReference>
<feature type="domain" description="HTH merR-type" evidence="11">
    <location>
        <begin position="5"/>
        <end position="74"/>
    </location>
</feature>
<dbReference type="GO" id="GO:0003677">
    <property type="term" value="F:DNA binding"/>
    <property type="evidence" value="ECO:0007669"/>
    <property type="project" value="UniProtKB-KW"/>
</dbReference>
<keyword evidence="3" id="KW-0678">Repressor</keyword>
<dbReference type="PRINTS" id="PR00040">
    <property type="entry name" value="HTHMERR"/>
</dbReference>
<evidence type="ECO:0000256" key="6">
    <source>
        <dbReference type="ARBA" id="ARBA00023015"/>
    </source>
</evidence>
<keyword evidence="8" id="KW-0010">Activator</keyword>
<dbReference type="KEGG" id="sva:SVA_3151"/>
<dbReference type="InterPro" id="IPR000551">
    <property type="entry name" value="MerR-type_HTH_dom"/>
</dbReference>
<proteinExistence type="predicted"/>
<sequence>MQGRELTIGALARAVGVNVETIRYYHRIGLLPLPGSRHGAFRRYDGESLKRVRFIRRAQRLGFSLEEIAALLGLADGRHCRETRDLAQKKLRLIDEKLADLAAIRKALRSLIAACGRGGGGHGCPIIDSLNEDEEPGSAR</sequence>
<dbReference type="GO" id="GO:0045340">
    <property type="term" value="F:mercury ion binding"/>
    <property type="evidence" value="ECO:0007669"/>
    <property type="project" value="InterPro"/>
</dbReference>
<dbReference type="Proteomes" id="UP000218899">
    <property type="component" value="Chromosome"/>
</dbReference>
<dbReference type="InterPro" id="IPR047057">
    <property type="entry name" value="MerR_fam"/>
</dbReference>
<evidence type="ECO:0000256" key="1">
    <source>
        <dbReference type="ARBA" id="ARBA00017146"/>
    </source>
</evidence>
<dbReference type="RefSeq" id="WP_420823890.1">
    <property type="nucleotide sequence ID" value="NZ_AP014936.1"/>
</dbReference>
<evidence type="ECO:0000256" key="7">
    <source>
        <dbReference type="ARBA" id="ARBA00023125"/>
    </source>
</evidence>
<dbReference type="SMART" id="SM00422">
    <property type="entry name" value="HTH_MERR"/>
    <property type="match status" value="1"/>
</dbReference>
<evidence type="ECO:0000313" key="12">
    <source>
        <dbReference type="EMBL" id="BAU49699.1"/>
    </source>
</evidence>
<dbReference type="InterPro" id="IPR011794">
    <property type="entry name" value="MerR"/>
</dbReference>
<dbReference type="PANTHER" id="PTHR30204">
    <property type="entry name" value="REDOX-CYCLING DRUG-SENSING TRANSCRIPTIONAL ACTIVATOR SOXR"/>
    <property type="match status" value="1"/>
</dbReference>
<keyword evidence="2" id="KW-0475">Mercuric resistance</keyword>
<dbReference type="PANTHER" id="PTHR30204:SF69">
    <property type="entry name" value="MERR-FAMILY TRANSCRIPTIONAL REGULATOR"/>
    <property type="match status" value="1"/>
</dbReference>
<dbReference type="PROSITE" id="PS50937">
    <property type="entry name" value="HTH_MERR_2"/>
    <property type="match status" value="1"/>
</dbReference>
<accession>A0A1B4V850</accession>
<evidence type="ECO:0000256" key="10">
    <source>
        <dbReference type="ARBA" id="ARBA00024874"/>
    </source>
</evidence>
<dbReference type="CDD" id="cd04783">
    <property type="entry name" value="HTH_MerR1"/>
    <property type="match status" value="1"/>
</dbReference>
<reference evidence="12 13" key="1">
    <citation type="submission" date="2015-08" db="EMBL/GenBank/DDBJ databases">
        <title>Complete genome sequence of Sulfurifustis variabilis.</title>
        <authorList>
            <person name="Miura A."/>
            <person name="Kojima H."/>
            <person name="Fukui M."/>
        </authorList>
    </citation>
    <scope>NUCLEOTIDE SEQUENCE [LARGE SCALE GENOMIC DNA]</scope>
    <source>
        <strain evidence="13">skN76</strain>
    </source>
</reference>
<keyword evidence="5" id="KW-0476">Mercury</keyword>
<evidence type="ECO:0000259" key="11">
    <source>
        <dbReference type="PROSITE" id="PS50937"/>
    </source>
</evidence>
<dbReference type="GO" id="GO:0003700">
    <property type="term" value="F:DNA-binding transcription factor activity"/>
    <property type="evidence" value="ECO:0007669"/>
    <property type="project" value="InterPro"/>
</dbReference>
<name>A0A1B4V850_9GAMM</name>
<protein>
    <recommendedName>
        <fullName evidence="1">Mercuric resistance operon regulatory protein</fullName>
    </recommendedName>
</protein>
<dbReference type="SUPFAM" id="SSF46955">
    <property type="entry name" value="Putative DNA-binding domain"/>
    <property type="match status" value="1"/>
</dbReference>
<evidence type="ECO:0000256" key="3">
    <source>
        <dbReference type="ARBA" id="ARBA00022491"/>
    </source>
</evidence>
<dbReference type="AlphaFoldDB" id="A0A1B4V850"/>
<evidence type="ECO:0000256" key="4">
    <source>
        <dbReference type="ARBA" id="ARBA00022723"/>
    </source>
</evidence>
<comment type="function">
    <text evidence="10">Mediates the mercuric-dependent induction of mercury resistance operon. In the absence of mercury MerR represses transcription by binding tightly to the mer operator region; when mercury is present the dimeric complex binds a single ion and becomes a potent transcriptional activator, while remaining bound to the mer site.</text>
</comment>
<keyword evidence="13" id="KW-1185">Reference proteome</keyword>